<dbReference type="AlphaFoldDB" id="A0A1C4Z2L6"/>
<reference evidence="3" key="1">
    <citation type="submission" date="2016-06" db="EMBL/GenBank/DDBJ databases">
        <authorList>
            <person name="Varghese N."/>
        </authorList>
    </citation>
    <scope>NUCLEOTIDE SEQUENCE [LARGE SCALE GENOMIC DNA]</scope>
    <source>
        <strain evidence="3">DSM 45555</strain>
    </source>
</reference>
<evidence type="ECO:0000259" key="1">
    <source>
        <dbReference type="Pfam" id="PF01494"/>
    </source>
</evidence>
<evidence type="ECO:0000313" key="3">
    <source>
        <dbReference type="Proteomes" id="UP000198551"/>
    </source>
</evidence>
<protein>
    <submittedName>
        <fullName evidence="2">Geranylgeranyl reductase family</fullName>
    </submittedName>
</protein>
<dbReference type="SUPFAM" id="SSF51905">
    <property type="entry name" value="FAD/NAD(P)-binding domain"/>
    <property type="match status" value="1"/>
</dbReference>
<gene>
    <name evidence="2" type="ORF">GA0070215_11460</name>
</gene>
<evidence type="ECO:0000313" key="2">
    <source>
        <dbReference type="EMBL" id="SCF27279.1"/>
    </source>
</evidence>
<dbReference type="InterPro" id="IPR011777">
    <property type="entry name" value="Geranylgeranyl_Rdtase_fam"/>
</dbReference>
<dbReference type="PRINTS" id="PR00420">
    <property type="entry name" value="RNGMNOXGNASE"/>
</dbReference>
<dbReference type="InterPro" id="IPR050407">
    <property type="entry name" value="Geranylgeranyl_reductase"/>
</dbReference>
<dbReference type="GO" id="GO:0016628">
    <property type="term" value="F:oxidoreductase activity, acting on the CH-CH group of donors, NAD or NADP as acceptor"/>
    <property type="evidence" value="ECO:0007669"/>
    <property type="project" value="InterPro"/>
</dbReference>
<feature type="domain" description="FAD-binding" evidence="1">
    <location>
        <begin position="34"/>
        <end position="189"/>
    </location>
</feature>
<dbReference type="InterPro" id="IPR002938">
    <property type="entry name" value="FAD-bd"/>
</dbReference>
<dbReference type="NCBIfam" id="TIGR02032">
    <property type="entry name" value="GG-red-SF"/>
    <property type="match status" value="1"/>
</dbReference>
<dbReference type="InterPro" id="IPR036188">
    <property type="entry name" value="FAD/NAD-bd_sf"/>
</dbReference>
<dbReference type="Proteomes" id="UP000198551">
    <property type="component" value="Unassembled WGS sequence"/>
</dbReference>
<dbReference type="EMBL" id="FMCV01000014">
    <property type="protein sequence ID" value="SCF27279.1"/>
    <property type="molecule type" value="Genomic_DNA"/>
</dbReference>
<accession>A0A1C4Z2L6</accession>
<dbReference type="PANTHER" id="PTHR42685:SF22">
    <property type="entry name" value="CONDITIONED MEDIUM FACTOR RECEPTOR 1"/>
    <property type="match status" value="1"/>
</dbReference>
<keyword evidence="3" id="KW-1185">Reference proteome</keyword>
<sequence>MMKVAANSNSVDAVNLMIDAPGRGAAGQDEGVWDVVVVGAGPAGAAAAIGARRAGATRVLLLDRSDFPRDKACGDGIAAHALDVLAELGVTGAVDGYPPLPALRLVGPGGGTVARTLPRPAYTVPRQVFDARLVAAAVAAGAELRRHTVRRMEIAADRVVLDGELSARAVVGADGAGSVVRRALGHPVNPDRHLALAIRGYAPAPAGPPEQLIVTSAARWPAYTWAFPIGDGRANVGYGEVLRGEPLTRAHLLDRMAALLPGVDPATVTGLRAHHLPLSTHRPAPGRGRVLLAGDALSLINPFTGEGIFYALRSGALAGAAAAGSPAEAARVYAAALRARLGTHLRHSSVAAWLARRRRVVDAVVGAARRDERVYRTVVELGLGDGRLDARTLMAIGADLPRPRRTGSPSGDMPPRH</sequence>
<dbReference type="Pfam" id="PF01494">
    <property type="entry name" value="FAD_binding_3"/>
    <property type="match status" value="1"/>
</dbReference>
<organism evidence="2 3">
    <name type="scientific">Micromonospora marina</name>
    <dbReference type="NCBI Taxonomy" id="307120"/>
    <lineage>
        <taxon>Bacteria</taxon>
        <taxon>Bacillati</taxon>
        <taxon>Actinomycetota</taxon>
        <taxon>Actinomycetes</taxon>
        <taxon>Micromonosporales</taxon>
        <taxon>Micromonosporaceae</taxon>
        <taxon>Micromonospora</taxon>
    </lineage>
</organism>
<dbReference type="GO" id="GO:0071949">
    <property type="term" value="F:FAD binding"/>
    <property type="evidence" value="ECO:0007669"/>
    <property type="project" value="InterPro"/>
</dbReference>
<name>A0A1C4Z2L6_9ACTN</name>
<dbReference type="PANTHER" id="PTHR42685">
    <property type="entry name" value="GERANYLGERANYL DIPHOSPHATE REDUCTASE"/>
    <property type="match status" value="1"/>
</dbReference>
<proteinExistence type="predicted"/>
<dbReference type="Gene3D" id="3.50.50.60">
    <property type="entry name" value="FAD/NAD(P)-binding domain"/>
    <property type="match status" value="1"/>
</dbReference>